<evidence type="ECO:0000256" key="3">
    <source>
        <dbReference type="ARBA" id="ARBA00022448"/>
    </source>
</evidence>
<comment type="subcellular location">
    <subcellularLocation>
        <location evidence="1 8">Cell membrane</location>
        <topology evidence="1 8">Peripheral membrane protein</topology>
    </subcellularLocation>
</comment>
<dbReference type="GeneID" id="55565236"/>
<keyword evidence="5 8" id="KW-0472">Membrane</keyword>
<dbReference type="Pfam" id="PF02823">
    <property type="entry name" value="ATP-synt_DE_N"/>
    <property type="match status" value="1"/>
</dbReference>
<dbReference type="InterPro" id="IPR020546">
    <property type="entry name" value="ATP_synth_F1_dsu/esu_N"/>
</dbReference>
<dbReference type="OMA" id="AADHFVW"/>
<evidence type="ECO:0000256" key="2">
    <source>
        <dbReference type="ARBA" id="ARBA00005712"/>
    </source>
</evidence>
<dbReference type="RefSeq" id="WP_013189132.1">
    <property type="nucleotide sequence ID" value="NZ_CP068112.1"/>
</dbReference>
<dbReference type="GO" id="GO:0005886">
    <property type="term" value="C:plasma membrane"/>
    <property type="evidence" value="ECO:0007669"/>
    <property type="project" value="UniProtKB-SubCell"/>
</dbReference>
<feature type="domain" description="ATP synthase F1 complex delta/epsilon subunit N-terminal" evidence="9">
    <location>
        <begin position="5"/>
        <end position="86"/>
    </location>
</feature>
<gene>
    <name evidence="8 10" type="primary">atpC</name>
    <name evidence="10" type="ORF">NCTC11820_01489</name>
</gene>
<name>A0A2X2YR60_9ACTO</name>
<evidence type="ECO:0000256" key="1">
    <source>
        <dbReference type="ARBA" id="ARBA00004202"/>
    </source>
</evidence>
<dbReference type="GO" id="GO:0005524">
    <property type="term" value="F:ATP binding"/>
    <property type="evidence" value="ECO:0007669"/>
    <property type="project" value="UniProtKB-UniRule"/>
</dbReference>
<keyword evidence="8" id="KW-0375">Hydrogen ion transport</keyword>
<evidence type="ECO:0000313" key="11">
    <source>
        <dbReference type="Proteomes" id="UP000250245"/>
    </source>
</evidence>
<evidence type="ECO:0000256" key="7">
    <source>
        <dbReference type="ARBA" id="ARBA00023310"/>
    </source>
</evidence>
<comment type="subunit">
    <text evidence="8">F-type ATPases have 2 components, CF(1) - the catalytic core - and CF(0) - the membrane proton channel. CF(1) has five subunits: alpha(3), beta(3), gamma(1), delta(1), epsilon(1). CF(0) has three main subunits: a, b and c.</text>
</comment>
<dbReference type="GO" id="GO:0046933">
    <property type="term" value="F:proton-transporting ATP synthase activity, rotational mechanism"/>
    <property type="evidence" value="ECO:0007669"/>
    <property type="project" value="UniProtKB-UniRule"/>
</dbReference>
<protein>
    <recommendedName>
        <fullName evidence="8">ATP synthase epsilon chain</fullName>
    </recommendedName>
    <alternativeName>
        <fullName evidence="8">ATP synthase F1 sector epsilon subunit</fullName>
    </alternativeName>
    <alternativeName>
        <fullName evidence="8">F-ATPase epsilon subunit</fullName>
    </alternativeName>
</protein>
<evidence type="ECO:0000259" key="9">
    <source>
        <dbReference type="Pfam" id="PF02823"/>
    </source>
</evidence>
<dbReference type="Proteomes" id="UP000250245">
    <property type="component" value="Unassembled WGS sequence"/>
</dbReference>
<evidence type="ECO:0000313" key="10">
    <source>
        <dbReference type="EMBL" id="SQB65401.1"/>
    </source>
</evidence>
<dbReference type="EMBL" id="UASJ01000001">
    <property type="protein sequence ID" value="SQB65401.1"/>
    <property type="molecule type" value="Genomic_DNA"/>
</dbReference>
<proteinExistence type="inferred from homology"/>
<dbReference type="PANTHER" id="PTHR13822:SF10">
    <property type="entry name" value="ATP SYNTHASE EPSILON CHAIN, CHLOROPLASTIC"/>
    <property type="match status" value="1"/>
</dbReference>
<evidence type="ECO:0000256" key="6">
    <source>
        <dbReference type="ARBA" id="ARBA00023196"/>
    </source>
</evidence>
<dbReference type="Gene3D" id="2.60.15.10">
    <property type="entry name" value="F0F1 ATP synthase delta/epsilon subunit, N-terminal"/>
    <property type="match status" value="1"/>
</dbReference>
<dbReference type="InterPro" id="IPR036771">
    <property type="entry name" value="ATPsynth_dsu/esu_N"/>
</dbReference>
<keyword evidence="8" id="KW-1003">Cell membrane</keyword>
<accession>A0A2X2YR60</accession>
<organism evidence="10 11">
    <name type="scientific">Mobiluncus curtisii</name>
    <dbReference type="NCBI Taxonomy" id="2051"/>
    <lineage>
        <taxon>Bacteria</taxon>
        <taxon>Bacillati</taxon>
        <taxon>Actinomycetota</taxon>
        <taxon>Actinomycetes</taxon>
        <taxon>Actinomycetales</taxon>
        <taxon>Actinomycetaceae</taxon>
        <taxon>Mobiluncus</taxon>
    </lineage>
</organism>
<keyword evidence="3 8" id="KW-0813">Transport</keyword>
<sequence>MADTLKVAVVDRSRTLYQGEASQVIMPAADGDLGVLPGHQPLLVVLRAGQVRVDAPGSTGKAGSHEFPVEAGFASVDNDTVTVVLERNLADSSAELTPAVAG</sequence>
<reference evidence="10 11" key="1">
    <citation type="submission" date="2018-06" db="EMBL/GenBank/DDBJ databases">
        <authorList>
            <consortium name="Pathogen Informatics"/>
            <person name="Doyle S."/>
        </authorList>
    </citation>
    <scope>NUCLEOTIDE SEQUENCE [LARGE SCALE GENOMIC DNA]</scope>
    <source>
        <strain evidence="10 11">NCTC11820</strain>
    </source>
</reference>
<evidence type="ECO:0000256" key="4">
    <source>
        <dbReference type="ARBA" id="ARBA00023065"/>
    </source>
</evidence>
<dbReference type="SUPFAM" id="SSF51344">
    <property type="entry name" value="Epsilon subunit of F1F0-ATP synthase N-terminal domain"/>
    <property type="match status" value="1"/>
</dbReference>
<keyword evidence="6 8" id="KW-0139">CF(1)</keyword>
<comment type="similarity">
    <text evidence="2 8">Belongs to the ATPase epsilon chain family.</text>
</comment>
<dbReference type="CDD" id="cd12152">
    <property type="entry name" value="F1-ATPase_delta"/>
    <property type="match status" value="1"/>
</dbReference>
<dbReference type="PANTHER" id="PTHR13822">
    <property type="entry name" value="ATP SYNTHASE DELTA/EPSILON CHAIN"/>
    <property type="match status" value="1"/>
</dbReference>
<evidence type="ECO:0000256" key="8">
    <source>
        <dbReference type="HAMAP-Rule" id="MF_00530"/>
    </source>
</evidence>
<dbReference type="GO" id="GO:0045259">
    <property type="term" value="C:proton-transporting ATP synthase complex"/>
    <property type="evidence" value="ECO:0007669"/>
    <property type="project" value="UniProtKB-KW"/>
</dbReference>
<keyword evidence="7 8" id="KW-0066">ATP synthesis</keyword>
<dbReference type="InterPro" id="IPR001469">
    <property type="entry name" value="ATP_synth_F1_dsu/esu"/>
</dbReference>
<dbReference type="NCBIfam" id="NF009977">
    <property type="entry name" value="PRK13442.1"/>
    <property type="match status" value="1"/>
</dbReference>
<dbReference type="HAMAP" id="MF_00530">
    <property type="entry name" value="ATP_synth_epsil_bac"/>
    <property type="match status" value="1"/>
</dbReference>
<evidence type="ECO:0000256" key="5">
    <source>
        <dbReference type="ARBA" id="ARBA00023136"/>
    </source>
</evidence>
<comment type="function">
    <text evidence="8">Produces ATP from ADP in the presence of a proton gradient across the membrane.</text>
</comment>
<keyword evidence="4 8" id="KW-0406">Ion transport</keyword>
<dbReference type="AlphaFoldDB" id="A0A2X2YR60"/>